<dbReference type="PANTHER" id="PTHR35810:SF1">
    <property type="entry name" value="CYTOPLASMIC PROTEIN"/>
    <property type="match status" value="1"/>
</dbReference>
<sequence length="343" mass="39092">MKKDVAASAAEADKNEIVVYQPEGGEFHIEVRVENESVWLNRQQMAILFGRDVKTIGKHIANALKEELKDTPTVANFATVQNEGGRDVRRNVEHYNLDVIISVGYRVKSANGVKFRQWANQVLRDHLLRGYSINQRMLAMGGTEIALFKQNVDMRLTAVEQRVDFFVNTAHSAQNQKIEQLSNDVQKVMANFIDPTTFKHFLILNGQRLEADVAYTQIYGLAKKSVLIVDDYLDVKTLDLLRCVVKGVSVQIFSEQHGRTRLTESMLADFRAARPDVELDDVRTTGNMFHDRYIYLDFKTDSEKLFHCGASSKDAGNKITTIMQLEDIAGYRALFERLLENER</sequence>
<dbReference type="EMBL" id="PGEX01000001">
    <property type="protein sequence ID" value="PJJ41781.1"/>
    <property type="molecule type" value="Genomic_DNA"/>
</dbReference>
<keyword evidence="2" id="KW-1185">Reference proteome</keyword>
<dbReference type="PANTHER" id="PTHR35810">
    <property type="entry name" value="CYTOPLASMIC PROTEIN-RELATED"/>
    <property type="match status" value="1"/>
</dbReference>
<dbReference type="Pfam" id="PF13310">
    <property type="entry name" value="Virulence_RhuM"/>
    <property type="match status" value="1"/>
</dbReference>
<evidence type="ECO:0000313" key="1">
    <source>
        <dbReference type="EMBL" id="PJJ41781.1"/>
    </source>
</evidence>
<organism evidence="1 2">
    <name type="scientific">Hallerella succinigenes</name>
    <dbReference type="NCBI Taxonomy" id="1896222"/>
    <lineage>
        <taxon>Bacteria</taxon>
        <taxon>Pseudomonadati</taxon>
        <taxon>Fibrobacterota</taxon>
        <taxon>Fibrobacteria</taxon>
        <taxon>Fibrobacterales</taxon>
        <taxon>Fibrobacteraceae</taxon>
        <taxon>Hallerella</taxon>
    </lineage>
</organism>
<dbReference type="RefSeq" id="WP_198514898.1">
    <property type="nucleotide sequence ID" value="NZ_PGEX01000001.1"/>
</dbReference>
<dbReference type="AlphaFoldDB" id="A0A2M9A7T0"/>
<reference evidence="1 2" key="1">
    <citation type="submission" date="2017-11" db="EMBL/GenBank/DDBJ databases">
        <title>Animal gut microbial communities from fecal samples from Wisconsin, USA.</title>
        <authorList>
            <person name="Neumann A."/>
        </authorList>
    </citation>
    <scope>NUCLEOTIDE SEQUENCE [LARGE SCALE GENOMIC DNA]</scope>
    <source>
        <strain evidence="1 2">UWS3</strain>
    </source>
</reference>
<gene>
    <name evidence="1" type="ORF">BGX16_1776</name>
</gene>
<proteinExistence type="predicted"/>
<dbReference type="Proteomes" id="UP000231134">
    <property type="component" value="Unassembled WGS sequence"/>
</dbReference>
<name>A0A2M9A7T0_9BACT</name>
<dbReference type="InterPro" id="IPR011204">
    <property type="entry name" value="Virulence_RhuM-like"/>
</dbReference>
<comment type="caution">
    <text evidence="1">The sequence shown here is derived from an EMBL/GenBank/DDBJ whole genome shotgun (WGS) entry which is preliminary data.</text>
</comment>
<evidence type="ECO:0000313" key="2">
    <source>
        <dbReference type="Proteomes" id="UP000231134"/>
    </source>
</evidence>
<accession>A0A2M9A7T0</accession>
<protein>
    <submittedName>
        <fullName evidence="1">Virulence RhuM family protein</fullName>
    </submittedName>
</protein>